<keyword evidence="1" id="KW-0472">Membrane</keyword>
<keyword evidence="3" id="KW-1185">Reference proteome</keyword>
<evidence type="ECO:0000313" key="3">
    <source>
        <dbReference type="Proteomes" id="UP000319712"/>
    </source>
</evidence>
<feature type="transmembrane region" description="Helical" evidence="1">
    <location>
        <begin position="20"/>
        <end position="38"/>
    </location>
</feature>
<evidence type="ECO:0000256" key="1">
    <source>
        <dbReference type="SAM" id="Phobius"/>
    </source>
</evidence>
<keyword evidence="1" id="KW-1133">Transmembrane helix</keyword>
<feature type="transmembrane region" description="Helical" evidence="1">
    <location>
        <begin position="122"/>
        <end position="141"/>
    </location>
</feature>
<feature type="transmembrane region" description="Helical" evidence="1">
    <location>
        <begin position="94"/>
        <end position="116"/>
    </location>
</feature>
<dbReference type="EMBL" id="FXTD01000018">
    <property type="protein sequence ID" value="SMO90760.1"/>
    <property type="molecule type" value="Genomic_DNA"/>
</dbReference>
<dbReference type="AlphaFoldDB" id="A0A521F5E1"/>
<organism evidence="2 3">
    <name type="scientific">Halorubrum cibi</name>
    <dbReference type="NCBI Taxonomy" id="413815"/>
    <lineage>
        <taxon>Archaea</taxon>
        <taxon>Methanobacteriati</taxon>
        <taxon>Methanobacteriota</taxon>
        <taxon>Stenosarchaea group</taxon>
        <taxon>Halobacteria</taxon>
        <taxon>Halobacteriales</taxon>
        <taxon>Haloferacaceae</taxon>
        <taxon>Halorubrum</taxon>
    </lineage>
</organism>
<gene>
    <name evidence="2" type="ORF">SAMN06264867_1183</name>
</gene>
<reference evidence="2 3" key="1">
    <citation type="submission" date="2017-05" db="EMBL/GenBank/DDBJ databases">
        <authorList>
            <person name="Varghese N."/>
            <person name="Submissions S."/>
        </authorList>
    </citation>
    <scope>NUCLEOTIDE SEQUENCE [LARGE SCALE GENOMIC DNA]</scope>
    <source>
        <strain evidence="2 3">DSM 19504</strain>
    </source>
</reference>
<dbReference type="RefSeq" id="WP_142987817.1">
    <property type="nucleotide sequence ID" value="NZ_FXTD01000018.1"/>
</dbReference>
<accession>A0A521F5E1</accession>
<name>A0A521F5E1_9EURY</name>
<dbReference type="Proteomes" id="UP000319712">
    <property type="component" value="Unassembled WGS sequence"/>
</dbReference>
<protein>
    <submittedName>
        <fullName evidence="2">Uncharacterized protein</fullName>
    </submittedName>
</protein>
<keyword evidence="1" id="KW-0812">Transmembrane</keyword>
<proteinExistence type="predicted"/>
<evidence type="ECO:0000313" key="2">
    <source>
        <dbReference type="EMBL" id="SMO90760.1"/>
    </source>
</evidence>
<feature type="transmembrane region" description="Helical" evidence="1">
    <location>
        <begin position="44"/>
        <end position="63"/>
    </location>
</feature>
<sequence length="198" mass="20771">MSNAQYRVDGTPKWAVRRIVEIAVLLPLGALVVGMMASPGLLALWWYSDVAFTAGAITVLWVGSLAGTQIARGGVNDGGSEDDETPAYQPMEALMVLFALFLTVASMTSAHVIGVALLTTQLAPIVPASVVVFVPIGLSIADMSAAQTTGYSVFGIGFKFAYGVLRVIEIVIDVDKGMFAGIGEPVLDLISLPRRSIG</sequence>